<evidence type="ECO:0000313" key="17">
    <source>
        <dbReference type="EMBL" id="AFD06604.1"/>
    </source>
</evidence>
<dbReference type="KEGG" id="scn:Solca_1531"/>
<dbReference type="NCBIfam" id="TIGR00229">
    <property type="entry name" value="sensory_box"/>
    <property type="match status" value="1"/>
</dbReference>
<dbReference type="Gene3D" id="3.30.565.10">
    <property type="entry name" value="Histidine kinase-like ATPase, C-terminal domain"/>
    <property type="match status" value="1"/>
</dbReference>
<keyword evidence="6" id="KW-0812">Transmembrane</keyword>
<dbReference type="GO" id="GO:0005524">
    <property type="term" value="F:ATP binding"/>
    <property type="evidence" value="ECO:0007669"/>
    <property type="project" value="UniProtKB-KW"/>
</dbReference>
<dbReference type="OrthoDB" id="1931120at2"/>
<dbReference type="PROSITE" id="PS50112">
    <property type="entry name" value="PAS"/>
    <property type="match status" value="1"/>
</dbReference>
<dbReference type="Pfam" id="PF00072">
    <property type="entry name" value="Response_reg"/>
    <property type="match status" value="1"/>
</dbReference>
<reference evidence="17" key="1">
    <citation type="submission" date="2012-02" db="EMBL/GenBank/DDBJ databases">
        <title>The complete genome of Solitalea canadensis DSM 3403.</title>
        <authorList>
            <consortium name="US DOE Joint Genome Institute (JGI-PGF)"/>
            <person name="Lucas S."/>
            <person name="Copeland A."/>
            <person name="Lapidus A."/>
            <person name="Glavina del Rio T."/>
            <person name="Dalin E."/>
            <person name="Tice H."/>
            <person name="Bruce D."/>
            <person name="Goodwin L."/>
            <person name="Pitluck S."/>
            <person name="Peters L."/>
            <person name="Ovchinnikova G."/>
            <person name="Lu M."/>
            <person name="Kyrpides N."/>
            <person name="Mavromatis K."/>
            <person name="Ivanova N."/>
            <person name="Brettin T."/>
            <person name="Detter J.C."/>
            <person name="Han C."/>
            <person name="Larimer F."/>
            <person name="Land M."/>
            <person name="Hauser L."/>
            <person name="Markowitz V."/>
            <person name="Cheng J.-F."/>
            <person name="Hugenholtz P."/>
            <person name="Woyke T."/>
            <person name="Wu D."/>
            <person name="Spring S."/>
            <person name="Schroeder M."/>
            <person name="Kopitz M."/>
            <person name="Brambilla E."/>
            <person name="Klenk H.-P."/>
            <person name="Eisen J.A."/>
        </authorList>
    </citation>
    <scope>NUCLEOTIDE SEQUENCE</scope>
    <source>
        <strain evidence="17">DSM 3403</strain>
    </source>
</reference>
<evidence type="ECO:0000256" key="12">
    <source>
        <dbReference type="ARBA" id="ARBA00023136"/>
    </source>
</evidence>
<protein>
    <recommendedName>
        <fullName evidence="3">histidine kinase</fullName>
        <ecNumber evidence="3">2.7.13.3</ecNumber>
    </recommendedName>
</protein>
<keyword evidence="7" id="KW-0547">Nucleotide-binding</keyword>
<dbReference type="Proteomes" id="UP000007590">
    <property type="component" value="Chromosome"/>
</dbReference>
<dbReference type="PRINTS" id="PR00344">
    <property type="entry name" value="BCTRLSENSOR"/>
</dbReference>
<keyword evidence="12" id="KW-0472">Membrane</keyword>
<evidence type="ECO:0000259" key="14">
    <source>
        <dbReference type="PROSITE" id="PS50109"/>
    </source>
</evidence>
<dbReference type="SMART" id="SM00091">
    <property type="entry name" value="PAS"/>
    <property type="match status" value="1"/>
</dbReference>
<dbReference type="SUPFAM" id="SSF55874">
    <property type="entry name" value="ATPase domain of HSP90 chaperone/DNA topoisomerase II/histidine kinase"/>
    <property type="match status" value="1"/>
</dbReference>
<dbReference type="STRING" id="929556.Solca_1531"/>
<feature type="modified residue" description="4-aspartylphosphate" evidence="13">
    <location>
        <position position="58"/>
    </location>
</feature>
<evidence type="ECO:0000256" key="5">
    <source>
        <dbReference type="ARBA" id="ARBA00022679"/>
    </source>
</evidence>
<keyword evidence="11" id="KW-0902">Two-component regulatory system</keyword>
<keyword evidence="18" id="KW-1185">Reference proteome</keyword>
<dbReference type="SMART" id="SM00387">
    <property type="entry name" value="HATPase_c"/>
    <property type="match status" value="1"/>
</dbReference>
<evidence type="ECO:0000256" key="3">
    <source>
        <dbReference type="ARBA" id="ARBA00012438"/>
    </source>
</evidence>
<dbReference type="PROSITE" id="PS50109">
    <property type="entry name" value="HIS_KIN"/>
    <property type="match status" value="1"/>
</dbReference>
<evidence type="ECO:0000256" key="11">
    <source>
        <dbReference type="ARBA" id="ARBA00023012"/>
    </source>
</evidence>
<dbReference type="SUPFAM" id="SSF55785">
    <property type="entry name" value="PYP-like sensor domain (PAS domain)"/>
    <property type="match status" value="1"/>
</dbReference>
<feature type="domain" description="PAS" evidence="16">
    <location>
        <begin position="136"/>
        <end position="207"/>
    </location>
</feature>
<dbReference type="InterPro" id="IPR003661">
    <property type="entry name" value="HisK_dim/P_dom"/>
</dbReference>
<accession>H8KTM9</accession>
<dbReference type="Gene3D" id="3.40.50.2300">
    <property type="match status" value="1"/>
</dbReference>
<dbReference type="PANTHER" id="PTHR42878:SF7">
    <property type="entry name" value="SENSOR HISTIDINE KINASE GLRK"/>
    <property type="match status" value="1"/>
</dbReference>
<keyword evidence="4 13" id="KW-0597">Phosphoprotein</keyword>
<dbReference type="AlphaFoldDB" id="H8KTM9"/>
<keyword evidence="8" id="KW-0418">Kinase</keyword>
<dbReference type="HOGENOM" id="CLU_000445_114_72_10"/>
<dbReference type="CDD" id="cd00156">
    <property type="entry name" value="REC"/>
    <property type="match status" value="1"/>
</dbReference>
<dbReference type="CDD" id="cd00082">
    <property type="entry name" value="HisKA"/>
    <property type="match status" value="1"/>
</dbReference>
<keyword evidence="9" id="KW-0067">ATP-binding</keyword>
<name>H8KTM9_SOLCM</name>
<dbReference type="InterPro" id="IPR003594">
    <property type="entry name" value="HATPase_dom"/>
</dbReference>
<dbReference type="InterPro" id="IPR005467">
    <property type="entry name" value="His_kinase_dom"/>
</dbReference>
<evidence type="ECO:0000313" key="18">
    <source>
        <dbReference type="Proteomes" id="UP000007590"/>
    </source>
</evidence>
<dbReference type="GO" id="GO:0030295">
    <property type="term" value="F:protein kinase activator activity"/>
    <property type="evidence" value="ECO:0007669"/>
    <property type="project" value="TreeGrafter"/>
</dbReference>
<dbReference type="Pfam" id="PF02518">
    <property type="entry name" value="HATPase_c"/>
    <property type="match status" value="1"/>
</dbReference>
<dbReference type="EMBL" id="CP003349">
    <property type="protein sequence ID" value="AFD06604.1"/>
    <property type="molecule type" value="Genomic_DNA"/>
</dbReference>
<dbReference type="RefSeq" id="WP_014679831.1">
    <property type="nucleotide sequence ID" value="NC_017770.1"/>
</dbReference>
<dbReference type="InterPro" id="IPR036097">
    <property type="entry name" value="HisK_dim/P_sf"/>
</dbReference>
<comment type="catalytic activity">
    <reaction evidence="1">
        <text>ATP + protein L-histidine = ADP + protein N-phospho-L-histidine.</text>
        <dbReference type="EC" id="2.7.13.3"/>
    </reaction>
</comment>
<dbReference type="Gene3D" id="3.30.450.20">
    <property type="entry name" value="PAS domain"/>
    <property type="match status" value="1"/>
</dbReference>
<dbReference type="InterPro" id="IPR004358">
    <property type="entry name" value="Sig_transdc_His_kin-like_C"/>
</dbReference>
<evidence type="ECO:0000256" key="10">
    <source>
        <dbReference type="ARBA" id="ARBA00022989"/>
    </source>
</evidence>
<evidence type="ECO:0000256" key="13">
    <source>
        <dbReference type="PROSITE-ProRule" id="PRU00169"/>
    </source>
</evidence>
<dbReference type="PANTHER" id="PTHR42878">
    <property type="entry name" value="TWO-COMPONENT HISTIDINE KINASE"/>
    <property type="match status" value="1"/>
</dbReference>
<dbReference type="GO" id="GO:0016020">
    <property type="term" value="C:membrane"/>
    <property type="evidence" value="ECO:0007669"/>
    <property type="project" value="UniProtKB-SubCell"/>
</dbReference>
<dbReference type="GO" id="GO:0000156">
    <property type="term" value="F:phosphorelay response regulator activity"/>
    <property type="evidence" value="ECO:0007669"/>
    <property type="project" value="TreeGrafter"/>
</dbReference>
<sequence>MTNYITIVIIDDDDDDFLLTKHYLDQIPNQKYQVKRASNYDEALSFFSEDEIDVFLVDYKLGKYKGIDILNIAKVYDVNAPFIIVTGKGNLNIDKEVMLAGAYDYLIKDEISPDSLERSIRYSIERYNQLKIIENKEKKYKDIFDKSGDIILLTNQSGKIIDANPCAVKKFQQSREELLKMKIIHLIEDNEQLHFWELVITNQLEGEVCSFLTESMDKKILGLISFIVQDEYSYQFIIHDVTKISLREKERREEEKFAAMGRIARIIAHEVKNPLTNINFAINELREENKNPETMMLIEIVERNCMRINNLVTELLTSTRFSKLNLAKNNLNELIVDAIKMAEDSARNKNVNIKSHLTTVGDLYLDGEKIKVALLNIIVNGIEAIEEKDGGEIFITNTNNNGKIVISINDNGKGIPKENLNKLFEAFYTNGKDGGTGLGLTTTQNVILNHYGSIHVESEVGTGTTFTITLLPSELEEMFNSESLILKKEPNTK</sequence>
<dbReference type="GO" id="GO:0007234">
    <property type="term" value="P:osmosensory signaling via phosphorelay pathway"/>
    <property type="evidence" value="ECO:0007669"/>
    <property type="project" value="TreeGrafter"/>
</dbReference>
<evidence type="ECO:0000256" key="1">
    <source>
        <dbReference type="ARBA" id="ARBA00000085"/>
    </source>
</evidence>
<comment type="subcellular location">
    <subcellularLocation>
        <location evidence="2">Membrane</location>
        <topology evidence="2">Multi-pass membrane protein</topology>
    </subcellularLocation>
</comment>
<organism evidence="17 18">
    <name type="scientific">Solitalea canadensis (strain ATCC 29591 / DSM 3403 / JCM 21819 / LMG 8368 / NBRC 15130 / NCIMB 12057 / USAM 9D)</name>
    <name type="common">Flexibacter canadensis</name>
    <dbReference type="NCBI Taxonomy" id="929556"/>
    <lineage>
        <taxon>Bacteria</taxon>
        <taxon>Pseudomonadati</taxon>
        <taxon>Bacteroidota</taxon>
        <taxon>Sphingobacteriia</taxon>
        <taxon>Sphingobacteriales</taxon>
        <taxon>Sphingobacteriaceae</taxon>
        <taxon>Solitalea</taxon>
    </lineage>
</organism>
<dbReference type="InterPro" id="IPR035965">
    <property type="entry name" value="PAS-like_dom_sf"/>
</dbReference>
<evidence type="ECO:0000259" key="16">
    <source>
        <dbReference type="PROSITE" id="PS50112"/>
    </source>
</evidence>
<evidence type="ECO:0000256" key="9">
    <source>
        <dbReference type="ARBA" id="ARBA00022840"/>
    </source>
</evidence>
<dbReference type="eggNOG" id="COG2204">
    <property type="taxonomic scope" value="Bacteria"/>
</dbReference>
<feature type="domain" description="Histidine kinase" evidence="14">
    <location>
        <begin position="266"/>
        <end position="474"/>
    </location>
</feature>
<feature type="domain" description="Response regulatory" evidence="15">
    <location>
        <begin position="6"/>
        <end position="123"/>
    </location>
</feature>
<dbReference type="InterPro" id="IPR036890">
    <property type="entry name" value="HATPase_C_sf"/>
</dbReference>
<dbReference type="InterPro" id="IPR000014">
    <property type="entry name" value="PAS"/>
</dbReference>
<dbReference type="CDD" id="cd00130">
    <property type="entry name" value="PAS"/>
    <property type="match status" value="1"/>
</dbReference>
<dbReference type="Gene3D" id="1.10.287.130">
    <property type="match status" value="1"/>
</dbReference>
<dbReference type="PROSITE" id="PS50110">
    <property type="entry name" value="RESPONSE_REGULATORY"/>
    <property type="match status" value="1"/>
</dbReference>
<evidence type="ECO:0000256" key="2">
    <source>
        <dbReference type="ARBA" id="ARBA00004141"/>
    </source>
</evidence>
<gene>
    <name evidence="17" type="ordered locus">Solca_1531</name>
</gene>
<dbReference type="SMART" id="SM00388">
    <property type="entry name" value="HisKA"/>
    <property type="match status" value="1"/>
</dbReference>
<evidence type="ECO:0000256" key="8">
    <source>
        <dbReference type="ARBA" id="ARBA00022777"/>
    </source>
</evidence>
<evidence type="ECO:0000256" key="6">
    <source>
        <dbReference type="ARBA" id="ARBA00022692"/>
    </source>
</evidence>
<keyword evidence="5" id="KW-0808">Transferase</keyword>
<dbReference type="EC" id="2.7.13.3" evidence="3"/>
<dbReference type="eggNOG" id="COG5002">
    <property type="taxonomic scope" value="Bacteria"/>
</dbReference>
<evidence type="ECO:0000256" key="7">
    <source>
        <dbReference type="ARBA" id="ARBA00022741"/>
    </source>
</evidence>
<dbReference type="InterPro" id="IPR050351">
    <property type="entry name" value="BphY/WalK/GraS-like"/>
</dbReference>
<dbReference type="Pfam" id="PF00512">
    <property type="entry name" value="HisKA"/>
    <property type="match status" value="1"/>
</dbReference>
<evidence type="ECO:0000256" key="4">
    <source>
        <dbReference type="ARBA" id="ARBA00022553"/>
    </source>
</evidence>
<keyword evidence="10" id="KW-1133">Transmembrane helix</keyword>
<dbReference type="InterPro" id="IPR011006">
    <property type="entry name" value="CheY-like_superfamily"/>
</dbReference>
<dbReference type="SUPFAM" id="SSF47384">
    <property type="entry name" value="Homodimeric domain of signal transducing histidine kinase"/>
    <property type="match status" value="1"/>
</dbReference>
<proteinExistence type="predicted"/>
<dbReference type="GO" id="GO:0000155">
    <property type="term" value="F:phosphorelay sensor kinase activity"/>
    <property type="evidence" value="ECO:0007669"/>
    <property type="project" value="InterPro"/>
</dbReference>
<dbReference type="SUPFAM" id="SSF52172">
    <property type="entry name" value="CheY-like"/>
    <property type="match status" value="1"/>
</dbReference>
<dbReference type="InterPro" id="IPR001789">
    <property type="entry name" value="Sig_transdc_resp-reg_receiver"/>
</dbReference>
<dbReference type="CDD" id="cd00075">
    <property type="entry name" value="HATPase"/>
    <property type="match status" value="1"/>
</dbReference>
<dbReference type="SMART" id="SM00448">
    <property type="entry name" value="REC"/>
    <property type="match status" value="1"/>
</dbReference>
<evidence type="ECO:0000259" key="15">
    <source>
        <dbReference type="PROSITE" id="PS50110"/>
    </source>
</evidence>